<evidence type="ECO:0000313" key="2">
    <source>
        <dbReference type="Proteomes" id="UP000325081"/>
    </source>
</evidence>
<reference evidence="2" key="1">
    <citation type="journal article" date="2019" name="Curr. Biol.">
        <title>Genome Sequence of Striga asiatica Provides Insight into the Evolution of Plant Parasitism.</title>
        <authorList>
            <person name="Yoshida S."/>
            <person name="Kim S."/>
            <person name="Wafula E.K."/>
            <person name="Tanskanen J."/>
            <person name="Kim Y.M."/>
            <person name="Honaas L."/>
            <person name="Yang Z."/>
            <person name="Spallek T."/>
            <person name="Conn C.E."/>
            <person name="Ichihashi Y."/>
            <person name="Cheong K."/>
            <person name="Cui S."/>
            <person name="Der J.P."/>
            <person name="Gundlach H."/>
            <person name="Jiao Y."/>
            <person name="Hori C."/>
            <person name="Ishida J.K."/>
            <person name="Kasahara H."/>
            <person name="Kiba T."/>
            <person name="Kim M.S."/>
            <person name="Koo N."/>
            <person name="Laohavisit A."/>
            <person name="Lee Y.H."/>
            <person name="Lumba S."/>
            <person name="McCourt P."/>
            <person name="Mortimer J.C."/>
            <person name="Mutuku J.M."/>
            <person name="Nomura T."/>
            <person name="Sasaki-Sekimoto Y."/>
            <person name="Seto Y."/>
            <person name="Wang Y."/>
            <person name="Wakatake T."/>
            <person name="Sakakibara H."/>
            <person name="Demura T."/>
            <person name="Yamaguchi S."/>
            <person name="Yoneyama K."/>
            <person name="Manabe R.I."/>
            <person name="Nelson D.C."/>
            <person name="Schulman A.H."/>
            <person name="Timko M.P."/>
            <person name="dePamphilis C.W."/>
            <person name="Choi D."/>
            <person name="Shirasu K."/>
        </authorList>
    </citation>
    <scope>NUCLEOTIDE SEQUENCE [LARGE SCALE GENOMIC DNA]</scope>
    <source>
        <strain evidence="2">cv. UVA1</strain>
    </source>
</reference>
<gene>
    <name evidence="1" type="ORF">STAS_18836</name>
</gene>
<protein>
    <submittedName>
        <fullName evidence="1">S-adenosyl-L-methionine-dependentmethyltransferases superfamily protein</fullName>
    </submittedName>
</protein>
<dbReference type="EMBL" id="BKCP01006283">
    <property type="protein sequence ID" value="GER42087.1"/>
    <property type="molecule type" value="Genomic_DNA"/>
</dbReference>
<comment type="caution">
    <text evidence="1">The sequence shown here is derived from an EMBL/GenBank/DDBJ whole genome shotgun (WGS) entry which is preliminary data.</text>
</comment>
<keyword evidence="2" id="KW-1185">Reference proteome</keyword>
<dbReference type="GO" id="GO:0032259">
    <property type="term" value="P:methylation"/>
    <property type="evidence" value="ECO:0007669"/>
    <property type="project" value="UniProtKB-KW"/>
</dbReference>
<evidence type="ECO:0000313" key="1">
    <source>
        <dbReference type="EMBL" id="GER42087.1"/>
    </source>
</evidence>
<dbReference type="AlphaFoldDB" id="A0A5A7QCF6"/>
<name>A0A5A7QCF6_STRAF</name>
<sequence length="175" mass="19636">MACCNSDFLAYKHNISCILNHEKCDRSGAVDLCDRRKLIQKWLQEQNCHALSSIEYWNAPSDYSISSGNVTNGGLKVDGSNRNSKIRRRMKAGSEVSNGRQWLGWRTNTCFLQVTKQSETHLVHKELTTETAALEALNQLALRVGNHGSLVAVLYLKVKDKVKPFTAIPFTANKI</sequence>
<dbReference type="Proteomes" id="UP000325081">
    <property type="component" value="Unassembled WGS sequence"/>
</dbReference>
<keyword evidence="1" id="KW-0489">Methyltransferase</keyword>
<accession>A0A5A7QCF6</accession>
<proteinExistence type="predicted"/>
<keyword evidence="1" id="KW-0808">Transferase</keyword>
<dbReference type="GO" id="GO:0008168">
    <property type="term" value="F:methyltransferase activity"/>
    <property type="evidence" value="ECO:0007669"/>
    <property type="project" value="UniProtKB-KW"/>
</dbReference>
<organism evidence="1 2">
    <name type="scientific">Striga asiatica</name>
    <name type="common">Asiatic witchweed</name>
    <name type="synonym">Buchnera asiatica</name>
    <dbReference type="NCBI Taxonomy" id="4170"/>
    <lineage>
        <taxon>Eukaryota</taxon>
        <taxon>Viridiplantae</taxon>
        <taxon>Streptophyta</taxon>
        <taxon>Embryophyta</taxon>
        <taxon>Tracheophyta</taxon>
        <taxon>Spermatophyta</taxon>
        <taxon>Magnoliopsida</taxon>
        <taxon>eudicotyledons</taxon>
        <taxon>Gunneridae</taxon>
        <taxon>Pentapetalae</taxon>
        <taxon>asterids</taxon>
        <taxon>lamiids</taxon>
        <taxon>Lamiales</taxon>
        <taxon>Orobanchaceae</taxon>
        <taxon>Buchnereae</taxon>
        <taxon>Striga</taxon>
    </lineage>
</organism>